<keyword evidence="1" id="KW-0678">Repressor</keyword>
<evidence type="ECO:0000256" key="2">
    <source>
        <dbReference type="ARBA" id="ARBA00023015"/>
    </source>
</evidence>
<feature type="domain" description="HTH merR-type" evidence="6">
    <location>
        <begin position="4"/>
        <end position="74"/>
    </location>
</feature>
<proteinExistence type="predicted"/>
<dbReference type="InterPro" id="IPR000551">
    <property type="entry name" value="MerR-type_HTH_dom"/>
</dbReference>
<dbReference type="AlphaFoldDB" id="A0A0Q3QLA6"/>
<dbReference type="SUPFAM" id="SSF55136">
    <property type="entry name" value="Probable bacterial effector-binding domain"/>
    <property type="match status" value="1"/>
</dbReference>
<evidence type="ECO:0000256" key="1">
    <source>
        <dbReference type="ARBA" id="ARBA00022491"/>
    </source>
</evidence>
<dbReference type="EMBL" id="LJIX01000006">
    <property type="protein sequence ID" value="KQL18408.1"/>
    <property type="molecule type" value="Genomic_DNA"/>
</dbReference>
<gene>
    <name evidence="7" type="ORF">AN957_07375</name>
</gene>
<evidence type="ECO:0000256" key="3">
    <source>
        <dbReference type="ARBA" id="ARBA00023125"/>
    </source>
</evidence>
<evidence type="ECO:0000256" key="5">
    <source>
        <dbReference type="SAM" id="Coils"/>
    </source>
</evidence>
<dbReference type="Gene3D" id="3.20.80.10">
    <property type="entry name" value="Regulatory factor, effector binding domain"/>
    <property type="match status" value="1"/>
</dbReference>
<keyword evidence="5" id="KW-0175">Coiled coil</keyword>
<dbReference type="PANTHER" id="PTHR30204">
    <property type="entry name" value="REDOX-CYCLING DRUG-SENSING TRANSCRIPTIONAL ACTIVATOR SOXR"/>
    <property type="match status" value="1"/>
</dbReference>
<dbReference type="InterPro" id="IPR047057">
    <property type="entry name" value="MerR_fam"/>
</dbReference>
<evidence type="ECO:0000313" key="8">
    <source>
        <dbReference type="Proteomes" id="UP000050996"/>
    </source>
</evidence>
<reference evidence="7 8" key="1">
    <citation type="submission" date="2015-09" db="EMBL/GenBank/DDBJ databases">
        <title>Genome sequencing project for genomic taxonomy and phylogenomics of Bacillus-like bacteria.</title>
        <authorList>
            <person name="Liu B."/>
            <person name="Wang J."/>
            <person name="Zhu Y."/>
            <person name="Liu G."/>
            <person name="Chen Q."/>
            <person name="Chen Z."/>
            <person name="Lan J."/>
            <person name="Che J."/>
            <person name="Ge C."/>
            <person name="Shi H."/>
            <person name="Pan Z."/>
            <person name="Liu X."/>
        </authorList>
    </citation>
    <scope>NUCLEOTIDE SEQUENCE [LARGE SCALE GENOMIC DNA]</scope>
    <source>
        <strain evidence="7 8">FJAT-18043</strain>
    </source>
</reference>
<keyword evidence="4" id="KW-0804">Transcription</keyword>
<evidence type="ECO:0000313" key="7">
    <source>
        <dbReference type="EMBL" id="KQL18408.1"/>
    </source>
</evidence>
<protein>
    <submittedName>
        <fullName evidence="7">MerR family transcriptional regulator</fullName>
    </submittedName>
</protein>
<comment type="caution">
    <text evidence="7">The sequence shown here is derived from an EMBL/GenBank/DDBJ whole genome shotgun (WGS) entry which is preliminary data.</text>
</comment>
<keyword evidence="3" id="KW-0238">DNA-binding</keyword>
<dbReference type="PATRIC" id="fig|1637975.4.peg.1200"/>
<evidence type="ECO:0000259" key="6">
    <source>
        <dbReference type="PROSITE" id="PS50937"/>
    </source>
</evidence>
<dbReference type="PANTHER" id="PTHR30204:SF69">
    <property type="entry name" value="MERR-FAMILY TRANSCRIPTIONAL REGULATOR"/>
    <property type="match status" value="1"/>
</dbReference>
<feature type="coiled-coil region" evidence="5">
    <location>
        <begin position="84"/>
        <end position="111"/>
    </location>
</feature>
<dbReference type="STRING" id="1637975.AN957_07375"/>
<dbReference type="Gene3D" id="1.10.1660.10">
    <property type="match status" value="1"/>
</dbReference>
<dbReference type="GO" id="GO:0003677">
    <property type="term" value="F:DNA binding"/>
    <property type="evidence" value="ECO:0007669"/>
    <property type="project" value="UniProtKB-KW"/>
</dbReference>
<accession>A0A0Q3QLA6</accession>
<dbReference type="RefSeq" id="WP_056683219.1">
    <property type="nucleotide sequence ID" value="NZ_LJIX01000006.1"/>
</dbReference>
<name>A0A0Q3QLA6_9BACI</name>
<dbReference type="GO" id="GO:0003700">
    <property type="term" value="F:DNA-binding transcription factor activity"/>
    <property type="evidence" value="ECO:0007669"/>
    <property type="project" value="InterPro"/>
</dbReference>
<dbReference type="Pfam" id="PF13411">
    <property type="entry name" value="MerR_1"/>
    <property type="match status" value="1"/>
</dbReference>
<sequence length="282" mass="33215">MQEKIPIGKMAKLNNITIQTLHHYDKIGLLSPCYIDPETNYRFYSIKQCACLDFIKYLKNMGFTLQEMKGVFAEKDADSIPKLLDEQIQLIDQKMNELAQVKKTLKVAAENYRTYRQIPKMGVVERGYLPERIIYCYDGKRDIYEDQLETYEYILRELRDLALIHQFPTSYFCNVGSITRMESIKQRKLTSTEIFMFIDATCSDVKGIERLPAHEYVSIYCDHFSQEKEYAFKLIDYIVENQLEIAGDYICEVIVELPCWTQYERQMIMKLQIPVKKKSNSA</sequence>
<dbReference type="SMART" id="SM00422">
    <property type="entry name" value="HTH_MERR"/>
    <property type="match status" value="1"/>
</dbReference>
<dbReference type="InterPro" id="IPR009061">
    <property type="entry name" value="DNA-bd_dom_put_sf"/>
</dbReference>
<dbReference type="InterPro" id="IPR011256">
    <property type="entry name" value="Reg_factor_effector_dom_sf"/>
</dbReference>
<evidence type="ECO:0000256" key="4">
    <source>
        <dbReference type="ARBA" id="ARBA00023163"/>
    </source>
</evidence>
<dbReference type="Proteomes" id="UP000050996">
    <property type="component" value="Unassembled WGS sequence"/>
</dbReference>
<dbReference type="PROSITE" id="PS50937">
    <property type="entry name" value="HTH_MERR_2"/>
    <property type="match status" value="1"/>
</dbReference>
<keyword evidence="2" id="KW-0805">Transcription regulation</keyword>
<keyword evidence="8" id="KW-1185">Reference proteome</keyword>
<organism evidence="7 8">
    <name type="scientific">Cytobacillus solani</name>
    <dbReference type="NCBI Taxonomy" id="1637975"/>
    <lineage>
        <taxon>Bacteria</taxon>
        <taxon>Bacillati</taxon>
        <taxon>Bacillota</taxon>
        <taxon>Bacilli</taxon>
        <taxon>Bacillales</taxon>
        <taxon>Bacillaceae</taxon>
        <taxon>Cytobacillus</taxon>
    </lineage>
</organism>
<dbReference type="CDD" id="cd01107">
    <property type="entry name" value="HTH_BmrR"/>
    <property type="match status" value="1"/>
</dbReference>
<dbReference type="SUPFAM" id="SSF46955">
    <property type="entry name" value="Putative DNA-binding domain"/>
    <property type="match status" value="1"/>
</dbReference>